<gene>
    <name evidence="1" type="ORF">SSGG_04675</name>
</gene>
<dbReference type="AlphaFoldDB" id="D6AJN6"/>
<reference evidence="2" key="2">
    <citation type="submission" date="2008-12" db="EMBL/GenBank/DDBJ databases">
        <title>Annotation of Streptomyces roseosporus strain NRRL 15998.</title>
        <authorList>
            <consortium name="The Broad Institute Genome Sequencing Platform"/>
            <consortium name="Broad Institute Microbial Sequencing Center"/>
            <person name="Fischbach M."/>
            <person name="Ward D."/>
            <person name="Young S."/>
            <person name="Kodira C.D."/>
            <person name="Zeng Q."/>
            <person name="Koehrsen M."/>
            <person name="Godfrey P."/>
            <person name="Alvarado L."/>
            <person name="Berlin A.M."/>
            <person name="Borenstein D."/>
            <person name="Chen Z."/>
            <person name="Engels R."/>
            <person name="Freedman E."/>
            <person name="Gellesch M."/>
            <person name="Goldberg J."/>
            <person name="Griggs A."/>
            <person name="Gujja S."/>
            <person name="Heiman D.I."/>
            <person name="Hepburn T.A."/>
            <person name="Howarth C."/>
            <person name="Jen D."/>
            <person name="Larson L."/>
            <person name="Lewis B."/>
            <person name="Mehta T."/>
            <person name="Park D."/>
            <person name="Pearson M."/>
            <person name="Roberts A."/>
            <person name="Saif S."/>
            <person name="Shea T.D."/>
            <person name="Shenoy N."/>
            <person name="Sisk P."/>
            <person name="Stolte C."/>
            <person name="Sykes S.N."/>
            <person name="Walk T."/>
            <person name="White J."/>
            <person name="Yandava C."/>
            <person name="Straight P."/>
            <person name="Clardy J."/>
            <person name="Hung D."/>
            <person name="Kolter R."/>
            <person name="Mekalanos J."/>
            <person name="Walker S."/>
            <person name="Walsh C.T."/>
            <person name="Wieland B.L.C."/>
            <person name="Ilzarbe M."/>
            <person name="Galagan J."/>
            <person name="Nusbaum C."/>
            <person name="Birren B."/>
        </authorList>
    </citation>
    <scope>NUCLEOTIDE SEQUENCE [LARGE SCALE GENOMIC DNA]</scope>
    <source>
        <strain evidence="2">NRRL 15998</strain>
    </source>
</reference>
<accession>D6AJN6</accession>
<reference evidence="2" key="1">
    <citation type="submission" date="2008-10" db="EMBL/GenBank/DDBJ databases">
        <authorList>
            <person name="Molnar K."/>
        </authorList>
    </citation>
    <scope>NUCLEOTIDE SEQUENCE [LARGE SCALE GENOMIC DNA]</scope>
    <source>
        <strain evidence="2">NRRL 15998</strain>
    </source>
</reference>
<evidence type="ECO:0000313" key="1">
    <source>
        <dbReference type="EMBL" id="EFE77308.2"/>
    </source>
</evidence>
<dbReference type="Proteomes" id="UP000003986">
    <property type="component" value="Unassembled WGS sequence"/>
</dbReference>
<dbReference type="EMBL" id="DS999644">
    <property type="protein sequence ID" value="EFE77308.2"/>
    <property type="molecule type" value="Genomic_DNA"/>
</dbReference>
<protein>
    <submittedName>
        <fullName evidence="1">Predicted protein</fullName>
    </submittedName>
</protein>
<evidence type="ECO:0000313" key="2">
    <source>
        <dbReference type="Proteomes" id="UP000003986"/>
    </source>
</evidence>
<sequence>MSRALREGPLMTGRRRTGAAVLSLVLALAAGGLIWGFGPWDGESDPADTCRGSLAVEEAGKFFGGAELEFRGHAGEWMGHETEYCTAQARSEESGGVRLKLSLRPAAAHRASRAAEETSAAPIGYGWNGSFDAGYNPAAAVLVDCAPLPGNGLLVLADIPEDIRKLSDEQVSGLARFTTESARLAAKRYNCEGPLGKLPSTVDRTEWQEYPVARTKGTCRDVVTARDIARLGLTTASEMPAGRALTEECSLDLPAKGHSIRLTAYYGPSAQQEMYLDKRYPGSVKGAIMRSHPCNGALGTAYFKFEELPLQDAGKDARKTVRGEDGQRLLTAFTAASAARHGCPVT</sequence>
<name>D6AJN6_STRFL</name>
<organism evidence="1 2">
    <name type="scientific">Streptomyces filamentosus NRRL 15998</name>
    <dbReference type="NCBI Taxonomy" id="457431"/>
    <lineage>
        <taxon>Bacteria</taxon>
        <taxon>Bacillati</taxon>
        <taxon>Actinomycetota</taxon>
        <taxon>Actinomycetes</taxon>
        <taxon>Kitasatosporales</taxon>
        <taxon>Streptomycetaceae</taxon>
        <taxon>Streptomyces</taxon>
    </lineage>
</organism>
<proteinExistence type="predicted"/>